<dbReference type="EC" id="2.7.10.2" evidence="2"/>
<proteinExistence type="inferred from homology"/>
<evidence type="ECO:0000259" key="9">
    <source>
        <dbReference type="Pfam" id="PF13614"/>
    </source>
</evidence>
<evidence type="ECO:0000256" key="6">
    <source>
        <dbReference type="ARBA" id="ARBA00022840"/>
    </source>
</evidence>
<keyword evidence="3" id="KW-0808">Transferase</keyword>
<keyword evidence="6" id="KW-0067">ATP-binding</keyword>
<dbReference type="InterPro" id="IPR025669">
    <property type="entry name" value="AAA_dom"/>
</dbReference>
<dbReference type="Pfam" id="PF13614">
    <property type="entry name" value="AAA_31"/>
    <property type="match status" value="1"/>
</dbReference>
<evidence type="ECO:0000256" key="1">
    <source>
        <dbReference type="ARBA" id="ARBA00007316"/>
    </source>
</evidence>
<gene>
    <name evidence="10" type="ORF">JZM60_12835</name>
</gene>
<dbReference type="PANTHER" id="PTHR32309">
    <property type="entry name" value="TYROSINE-PROTEIN KINASE"/>
    <property type="match status" value="1"/>
</dbReference>
<protein>
    <recommendedName>
        <fullName evidence="2">non-specific protein-tyrosine kinase</fullName>
        <ecNumber evidence="2">2.7.10.2</ecNumber>
    </recommendedName>
</protein>
<comment type="catalytic activity">
    <reaction evidence="8">
        <text>L-tyrosyl-[protein] + ATP = O-phospho-L-tyrosyl-[protein] + ADP + H(+)</text>
        <dbReference type="Rhea" id="RHEA:10596"/>
        <dbReference type="Rhea" id="RHEA-COMP:10136"/>
        <dbReference type="Rhea" id="RHEA-COMP:20101"/>
        <dbReference type="ChEBI" id="CHEBI:15378"/>
        <dbReference type="ChEBI" id="CHEBI:30616"/>
        <dbReference type="ChEBI" id="CHEBI:46858"/>
        <dbReference type="ChEBI" id="CHEBI:61978"/>
        <dbReference type="ChEBI" id="CHEBI:456216"/>
        <dbReference type="EC" id="2.7.10.2"/>
    </reaction>
</comment>
<evidence type="ECO:0000256" key="5">
    <source>
        <dbReference type="ARBA" id="ARBA00022777"/>
    </source>
</evidence>
<dbReference type="SUPFAM" id="SSF52540">
    <property type="entry name" value="P-loop containing nucleoside triphosphate hydrolases"/>
    <property type="match status" value="1"/>
</dbReference>
<dbReference type="EMBL" id="CP071382">
    <property type="protein sequence ID" value="QSV45027.1"/>
    <property type="molecule type" value="Genomic_DNA"/>
</dbReference>
<accession>A0ABX7Q0U9</accession>
<dbReference type="InterPro" id="IPR050445">
    <property type="entry name" value="Bact_polysacc_biosynth/exp"/>
</dbReference>
<keyword evidence="11" id="KW-1185">Reference proteome</keyword>
<dbReference type="NCBIfam" id="TIGR03018">
    <property type="entry name" value="pepcterm_TyrKin"/>
    <property type="match status" value="1"/>
</dbReference>
<dbReference type="InterPro" id="IPR027417">
    <property type="entry name" value="P-loop_NTPase"/>
</dbReference>
<dbReference type="GO" id="GO:0016301">
    <property type="term" value="F:kinase activity"/>
    <property type="evidence" value="ECO:0007669"/>
    <property type="project" value="UniProtKB-KW"/>
</dbReference>
<dbReference type="Gene3D" id="3.40.50.300">
    <property type="entry name" value="P-loop containing nucleotide triphosphate hydrolases"/>
    <property type="match status" value="1"/>
</dbReference>
<dbReference type="RefSeq" id="WP_207162833.1">
    <property type="nucleotide sequence ID" value="NZ_CP071382.1"/>
</dbReference>
<dbReference type="PANTHER" id="PTHR32309:SF13">
    <property type="entry name" value="FERRIC ENTEROBACTIN TRANSPORT PROTEIN FEPE"/>
    <property type="match status" value="1"/>
</dbReference>
<sequence>MSRIEKALEKAALLREGGTPSESVDKPGQVNPVYTPLTSHVPPQSSGYTNDNPLLVTLQGAQSPVAEEYRKLKSFLLSITRKEKFKNALMVTSALGGEGKSLTSLNLAISLAHEMDHTVLLVDADLRNPSIGKYLGIEAERGLSDYLRNGTDLNELLVRPGIGKLAFLPAGKMVGNPVELLASHRMRDLLNELKNRYPDRYIIIDTPPVLPFAETHALSQMVDGVLFVVREGVASTRNITEAIHSLKTANVMGVVYNASSQNEMVSRYGYYGYSAANGENQNTSGNDELEAEADGNRKHGLIKKLLKRAE</sequence>
<dbReference type="NCBIfam" id="TIGR01007">
    <property type="entry name" value="eps_fam"/>
    <property type="match status" value="1"/>
</dbReference>
<dbReference type="Proteomes" id="UP000663651">
    <property type="component" value="Chromosome"/>
</dbReference>
<feature type="domain" description="AAA" evidence="9">
    <location>
        <begin position="92"/>
        <end position="247"/>
    </location>
</feature>
<keyword evidence="4" id="KW-0547">Nucleotide-binding</keyword>
<evidence type="ECO:0000313" key="11">
    <source>
        <dbReference type="Proteomes" id="UP000663651"/>
    </source>
</evidence>
<reference evidence="10 11" key="1">
    <citation type="submission" date="2021-03" db="EMBL/GenBank/DDBJ databases">
        <title>Geobacter metallireducens gen. nov. sp. nov., a microorganism capable of coupling the complete oxidation of organic compounds to the reduction of iron and other metals.</title>
        <authorList>
            <person name="Li Y."/>
        </authorList>
    </citation>
    <scope>NUCLEOTIDE SEQUENCE [LARGE SCALE GENOMIC DNA]</scope>
    <source>
        <strain evidence="10 11">Jerry-YX</strain>
    </source>
</reference>
<dbReference type="CDD" id="cd05387">
    <property type="entry name" value="BY-kinase"/>
    <property type="match status" value="1"/>
</dbReference>
<keyword evidence="7" id="KW-0829">Tyrosine-protein kinase</keyword>
<comment type="similarity">
    <text evidence="1">Belongs to the CpsD/CapB family.</text>
</comment>
<evidence type="ECO:0000256" key="3">
    <source>
        <dbReference type="ARBA" id="ARBA00022679"/>
    </source>
</evidence>
<evidence type="ECO:0000256" key="2">
    <source>
        <dbReference type="ARBA" id="ARBA00011903"/>
    </source>
</evidence>
<organism evidence="10 11">
    <name type="scientific">Geobacter benzoatilyticus</name>
    <dbReference type="NCBI Taxonomy" id="2815309"/>
    <lineage>
        <taxon>Bacteria</taxon>
        <taxon>Pseudomonadati</taxon>
        <taxon>Thermodesulfobacteriota</taxon>
        <taxon>Desulfuromonadia</taxon>
        <taxon>Geobacterales</taxon>
        <taxon>Geobacteraceae</taxon>
        <taxon>Geobacter</taxon>
    </lineage>
</organism>
<dbReference type="InterPro" id="IPR005702">
    <property type="entry name" value="Wzc-like_C"/>
</dbReference>
<keyword evidence="5 10" id="KW-0418">Kinase</keyword>
<evidence type="ECO:0000256" key="4">
    <source>
        <dbReference type="ARBA" id="ARBA00022741"/>
    </source>
</evidence>
<evidence type="ECO:0000256" key="8">
    <source>
        <dbReference type="ARBA" id="ARBA00051245"/>
    </source>
</evidence>
<evidence type="ECO:0000256" key="7">
    <source>
        <dbReference type="ARBA" id="ARBA00023137"/>
    </source>
</evidence>
<name>A0ABX7Q0U9_9BACT</name>
<evidence type="ECO:0000313" key="10">
    <source>
        <dbReference type="EMBL" id="QSV45027.1"/>
    </source>
</evidence>